<comment type="caution">
    <text evidence="2">The sequence shown here is derived from an EMBL/GenBank/DDBJ whole genome shotgun (WGS) entry which is preliminary data.</text>
</comment>
<evidence type="ECO:0000256" key="1">
    <source>
        <dbReference type="SAM" id="MobiDB-lite"/>
    </source>
</evidence>
<dbReference type="Proteomes" id="UP000319825">
    <property type="component" value="Unassembled WGS sequence"/>
</dbReference>
<sequence length="91" mass="9293">MPRSRSRATSWWCCGSAYLVSPITAASVTRKPRAASHSRPGQILSPSSSSPTIAAGTAPAASMAATAAVVDPRCIASPSSSCPTTEWATSR</sequence>
<dbReference type="EMBL" id="VLKE01000001">
    <property type="protein sequence ID" value="TWH66392.1"/>
    <property type="molecule type" value="Genomic_DNA"/>
</dbReference>
<organism evidence="2 3">
    <name type="scientific">Micromonospora olivasterospora</name>
    <dbReference type="NCBI Taxonomy" id="1880"/>
    <lineage>
        <taxon>Bacteria</taxon>
        <taxon>Bacillati</taxon>
        <taxon>Actinomycetota</taxon>
        <taxon>Actinomycetes</taxon>
        <taxon>Micromonosporales</taxon>
        <taxon>Micromonosporaceae</taxon>
        <taxon>Micromonospora</taxon>
    </lineage>
</organism>
<name>A0A562I5Z9_MICOL</name>
<proteinExistence type="predicted"/>
<reference evidence="2 3" key="1">
    <citation type="submission" date="2019-07" db="EMBL/GenBank/DDBJ databases">
        <title>R&amp;d 2014.</title>
        <authorList>
            <person name="Klenk H.-P."/>
        </authorList>
    </citation>
    <scope>NUCLEOTIDE SEQUENCE [LARGE SCALE GENOMIC DNA]</scope>
    <source>
        <strain evidence="2 3">DSM 43868</strain>
    </source>
</reference>
<feature type="region of interest" description="Disordered" evidence="1">
    <location>
        <begin position="29"/>
        <end position="57"/>
    </location>
</feature>
<protein>
    <submittedName>
        <fullName evidence="2">Uncharacterized protein</fullName>
    </submittedName>
</protein>
<gene>
    <name evidence="2" type="ORF">JD77_01344</name>
</gene>
<dbReference type="AlphaFoldDB" id="A0A562I5Z9"/>
<evidence type="ECO:0000313" key="3">
    <source>
        <dbReference type="Proteomes" id="UP000319825"/>
    </source>
</evidence>
<evidence type="ECO:0000313" key="2">
    <source>
        <dbReference type="EMBL" id="TWH66392.1"/>
    </source>
</evidence>
<feature type="compositionally biased region" description="Low complexity" evidence="1">
    <location>
        <begin position="45"/>
        <end position="57"/>
    </location>
</feature>
<keyword evidence="3" id="KW-1185">Reference proteome</keyword>
<accession>A0A562I5Z9</accession>